<dbReference type="Proteomes" id="UP000422736">
    <property type="component" value="Chromosome 3"/>
</dbReference>
<dbReference type="SUPFAM" id="SSF81406">
    <property type="entry name" value="Mitochondrial cytochrome c oxidase subunit IV"/>
    <property type="match status" value="1"/>
</dbReference>
<sequence>MSHKLLGSTRIMAKCGRRFNSSWREIYSPPDMSKLANGGWLQMNRDTREEINEYLDWRMEEPWKNLDLNEKKCAYYIAFGEWGPRAKKGSKEDQLEMNGPELILKALFSMTLFTALAFALPNYKKDKTLQDDLNKLRDIATD</sequence>
<dbReference type="Gene3D" id="1.10.442.10">
    <property type="entry name" value="Cytochrome c oxidase subunit IV"/>
    <property type="match status" value="1"/>
</dbReference>
<comment type="subcellular location">
    <subcellularLocation>
        <location evidence="1">Mitochondrion</location>
    </subcellularLocation>
</comment>
<dbReference type="InterPro" id="IPR004203">
    <property type="entry name" value="Cyt_c_oxidase_su4_fam"/>
</dbReference>
<name>A0ABX6EVC7_KLUMA</name>
<evidence type="ECO:0000256" key="2">
    <source>
        <dbReference type="ARBA" id="ARBA00023128"/>
    </source>
</evidence>
<accession>A0ABX6EVC7</accession>
<evidence type="ECO:0000256" key="1">
    <source>
        <dbReference type="ARBA" id="ARBA00004173"/>
    </source>
</evidence>
<reference evidence="3 4" key="2">
    <citation type="submission" date="2019-11" db="EMBL/GenBank/DDBJ databases">
        <authorList>
            <person name="Lu H."/>
        </authorList>
    </citation>
    <scope>NUCLEOTIDE SEQUENCE [LARGE SCALE GENOMIC DNA]</scope>
    <source>
        <strain evidence="3 4">FIM1</strain>
    </source>
</reference>
<dbReference type="Pfam" id="PF02936">
    <property type="entry name" value="COX4"/>
    <property type="match status" value="1"/>
</dbReference>
<dbReference type="EMBL" id="CP015056">
    <property type="protein sequence ID" value="QGN15699.1"/>
    <property type="molecule type" value="Genomic_DNA"/>
</dbReference>
<dbReference type="InterPro" id="IPR036639">
    <property type="entry name" value="Cyt_c_oxidase_su4_sf"/>
</dbReference>
<organism evidence="3 4">
    <name type="scientific">Kluyveromyces marxianus</name>
    <name type="common">Yeast</name>
    <name type="synonym">Candida kefyr</name>
    <dbReference type="NCBI Taxonomy" id="4911"/>
    <lineage>
        <taxon>Eukaryota</taxon>
        <taxon>Fungi</taxon>
        <taxon>Dikarya</taxon>
        <taxon>Ascomycota</taxon>
        <taxon>Saccharomycotina</taxon>
        <taxon>Saccharomycetes</taxon>
        <taxon>Saccharomycetales</taxon>
        <taxon>Saccharomycetaceae</taxon>
        <taxon>Kluyveromyces</taxon>
    </lineage>
</organism>
<protein>
    <submittedName>
        <fullName evidence="3">YGL226W</fullName>
    </submittedName>
</protein>
<gene>
    <name evidence="3" type="primary">COX5B</name>
    <name evidence="3" type="ORF">FIM1_2392</name>
</gene>
<proteinExistence type="predicted"/>
<evidence type="ECO:0000313" key="4">
    <source>
        <dbReference type="Proteomes" id="UP000422736"/>
    </source>
</evidence>
<keyword evidence="2" id="KW-0496">Mitochondrion</keyword>
<keyword evidence="4" id="KW-1185">Reference proteome</keyword>
<evidence type="ECO:0000313" key="3">
    <source>
        <dbReference type="EMBL" id="QGN15699.1"/>
    </source>
</evidence>
<reference evidence="3 4" key="1">
    <citation type="submission" date="2016-03" db="EMBL/GenBank/DDBJ databases">
        <title>How can Kluyveromyces marxianus grow so fast - potential evolutionary course in Saccharomyces Complex revealed by comparative genomics.</title>
        <authorList>
            <person name="Mo W."/>
            <person name="Lu W."/>
            <person name="Yang X."/>
            <person name="Qi J."/>
            <person name="Lv H."/>
        </authorList>
    </citation>
    <scope>NUCLEOTIDE SEQUENCE [LARGE SCALE GENOMIC DNA]</scope>
    <source>
        <strain evidence="3 4">FIM1</strain>
    </source>
</reference>